<accession>A0A917DAB6</accession>
<dbReference type="Proteomes" id="UP000625735">
    <property type="component" value="Unassembled WGS sequence"/>
</dbReference>
<evidence type="ECO:0000313" key="2">
    <source>
        <dbReference type="EMBL" id="GGD17331.1"/>
    </source>
</evidence>
<dbReference type="AlphaFoldDB" id="A0A917DAB6"/>
<dbReference type="GO" id="GO:0004029">
    <property type="term" value="F:aldehyde dehydrogenase (NAD+) activity"/>
    <property type="evidence" value="ECO:0007669"/>
    <property type="project" value="TreeGrafter"/>
</dbReference>
<protein>
    <submittedName>
        <fullName evidence="2">Epimerase</fullName>
    </submittedName>
</protein>
<dbReference type="InterPro" id="IPR036291">
    <property type="entry name" value="NAD(P)-bd_dom_sf"/>
</dbReference>
<evidence type="ECO:0000313" key="3">
    <source>
        <dbReference type="Proteomes" id="UP000625735"/>
    </source>
</evidence>
<dbReference type="InterPro" id="IPR051783">
    <property type="entry name" value="NAD(P)-dependent_oxidoreduct"/>
</dbReference>
<dbReference type="GO" id="GO:0005737">
    <property type="term" value="C:cytoplasm"/>
    <property type="evidence" value="ECO:0007669"/>
    <property type="project" value="TreeGrafter"/>
</dbReference>
<reference evidence="2" key="2">
    <citation type="submission" date="2020-09" db="EMBL/GenBank/DDBJ databases">
        <authorList>
            <person name="Sun Q."/>
            <person name="Zhou Y."/>
        </authorList>
    </citation>
    <scope>NUCLEOTIDE SEQUENCE</scope>
    <source>
        <strain evidence="2">CGMCC 1.12506</strain>
    </source>
</reference>
<sequence length="266" mass="29987">MKQISILGCGWLGMPLAKQLLQNGYSVKGSTTTESKLELLQKEGISPFLISLKAKETQLEIGAFLENSEILIINIPPKLRGNSGENFVEKIENFIPFIEKSSVKKVLFVSSTSVYADENQVITEETHPKPETESGKQLLISENLLLKNKNFQTTILRFGGLIGKDRHPVKFLSGKNNIENPEAPINLIHQEDCIKIIEKVIKKGIWNVVFNAVAPFHPSRKEYYTNKAKELNLPLPQFNENQISIGKRVISDKLIQVLKYDFKNLG</sequence>
<keyword evidence="3" id="KW-1185">Reference proteome</keyword>
<dbReference type="Gene3D" id="3.40.50.720">
    <property type="entry name" value="NAD(P)-binding Rossmann-like Domain"/>
    <property type="match status" value="1"/>
</dbReference>
<evidence type="ECO:0000259" key="1">
    <source>
        <dbReference type="Pfam" id="PF13460"/>
    </source>
</evidence>
<proteinExistence type="predicted"/>
<dbReference type="EMBL" id="BMFG01000002">
    <property type="protein sequence ID" value="GGD17331.1"/>
    <property type="molecule type" value="Genomic_DNA"/>
</dbReference>
<feature type="domain" description="NAD(P)-binding" evidence="1">
    <location>
        <begin position="10"/>
        <end position="178"/>
    </location>
</feature>
<organism evidence="2 3">
    <name type="scientific">Flavobacterium orientale</name>
    <dbReference type="NCBI Taxonomy" id="1756020"/>
    <lineage>
        <taxon>Bacteria</taxon>
        <taxon>Pseudomonadati</taxon>
        <taxon>Bacteroidota</taxon>
        <taxon>Flavobacteriia</taxon>
        <taxon>Flavobacteriales</taxon>
        <taxon>Flavobacteriaceae</taxon>
        <taxon>Flavobacterium</taxon>
    </lineage>
</organism>
<dbReference type="SUPFAM" id="SSF51735">
    <property type="entry name" value="NAD(P)-binding Rossmann-fold domains"/>
    <property type="match status" value="1"/>
</dbReference>
<dbReference type="PANTHER" id="PTHR48079">
    <property type="entry name" value="PROTEIN YEEZ"/>
    <property type="match status" value="1"/>
</dbReference>
<dbReference type="PANTHER" id="PTHR48079:SF6">
    <property type="entry name" value="NAD(P)-BINDING DOMAIN-CONTAINING PROTEIN-RELATED"/>
    <property type="match status" value="1"/>
</dbReference>
<dbReference type="RefSeq" id="WP_188360957.1">
    <property type="nucleotide sequence ID" value="NZ_BMFG01000002.1"/>
</dbReference>
<dbReference type="InterPro" id="IPR016040">
    <property type="entry name" value="NAD(P)-bd_dom"/>
</dbReference>
<gene>
    <name evidence="2" type="primary">yeeZ</name>
    <name evidence="2" type="ORF">GCM10011343_05120</name>
</gene>
<name>A0A917DAB6_9FLAO</name>
<reference evidence="2" key="1">
    <citation type="journal article" date="2014" name="Int. J. Syst. Evol. Microbiol.">
        <title>Complete genome sequence of Corynebacterium casei LMG S-19264T (=DSM 44701T), isolated from a smear-ripened cheese.</title>
        <authorList>
            <consortium name="US DOE Joint Genome Institute (JGI-PGF)"/>
            <person name="Walter F."/>
            <person name="Albersmeier A."/>
            <person name="Kalinowski J."/>
            <person name="Ruckert C."/>
        </authorList>
    </citation>
    <scope>NUCLEOTIDE SEQUENCE</scope>
    <source>
        <strain evidence="2">CGMCC 1.12506</strain>
    </source>
</reference>
<dbReference type="Pfam" id="PF13460">
    <property type="entry name" value="NAD_binding_10"/>
    <property type="match status" value="1"/>
</dbReference>
<comment type="caution">
    <text evidence="2">The sequence shown here is derived from an EMBL/GenBank/DDBJ whole genome shotgun (WGS) entry which is preliminary data.</text>
</comment>